<evidence type="ECO:0000256" key="2">
    <source>
        <dbReference type="ARBA" id="ARBA00022448"/>
    </source>
</evidence>
<dbReference type="InterPro" id="IPR027417">
    <property type="entry name" value="P-loop_NTPase"/>
</dbReference>
<dbReference type="PANTHER" id="PTHR43335">
    <property type="entry name" value="ABC TRANSPORTER, ATP-BINDING PROTEIN"/>
    <property type="match status" value="1"/>
</dbReference>
<evidence type="ECO:0000256" key="3">
    <source>
        <dbReference type="ARBA" id="ARBA00022741"/>
    </source>
</evidence>
<dbReference type="PATRIC" id="fig|1069642.3.peg.952"/>
<keyword evidence="2" id="KW-0813">Transport</keyword>
<accession>K7YSQ7</accession>
<proteinExistence type="inferred from homology"/>
<dbReference type="InterPro" id="IPR003593">
    <property type="entry name" value="AAA+_ATPase"/>
</dbReference>
<name>K7YSQ7_BDEBC</name>
<gene>
    <name evidence="6" type="primary">gldA</name>
    <name evidence="6" type="ORF">Bdt_0968</name>
</gene>
<dbReference type="Proteomes" id="UP000010074">
    <property type="component" value="Chromosome"/>
</dbReference>
<reference evidence="6 7" key="1">
    <citation type="journal article" date="2012" name="BMC Genomics">
        <title>Genome analysis of a simultaneously predatory and prey-independent, novel Bdellovibrio bacteriovorus from the River Tiber, supports in silico predictions of both ancient and recent lateral gene transfer from diverse bacteria.</title>
        <authorList>
            <person name="Hobley L."/>
            <person name="Lerner T.R."/>
            <person name="Williams L.E."/>
            <person name="Lambert C."/>
            <person name="Till R."/>
            <person name="Milner D.S."/>
            <person name="Basford S.M."/>
            <person name="Capeness M.J."/>
            <person name="Fenton A.K."/>
            <person name="Atterbury R.J."/>
            <person name="Harris M.A."/>
            <person name="Sockett R.E."/>
        </authorList>
    </citation>
    <scope>NUCLEOTIDE SEQUENCE [LARGE SCALE GENOMIC DNA]</scope>
    <source>
        <strain evidence="6 7">Tiberius</strain>
    </source>
</reference>
<dbReference type="EMBL" id="CP002930">
    <property type="protein sequence ID" value="AFY00668.1"/>
    <property type="molecule type" value="Genomic_DNA"/>
</dbReference>
<dbReference type="PANTHER" id="PTHR43335:SF4">
    <property type="entry name" value="ABC TRANSPORTER, ATP-BINDING PROTEIN"/>
    <property type="match status" value="1"/>
</dbReference>
<dbReference type="Pfam" id="PF00005">
    <property type="entry name" value="ABC_tran"/>
    <property type="match status" value="1"/>
</dbReference>
<dbReference type="STRING" id="1069642.Bdt_0968"/>
<dbReference type="SMART" id="SM00382">
    <property type="entry name" value="AAA"/>
    <property type="match status" value="1"/>
</dbReference>
<dbReference type="GO" id="GO:0016887">
    <property type="term" value="F:ATP hydrolysis activity"/>
    <property type="evidence" value="ECO:0007669"/>
    <property type="project" value="InterPro"/>
</dbReference>
<evidence type="ECO:0000259" key="5">
    <source>
        <dbReference type="PROSITE" id="PS50893"/>
    </source>
</evidence>
<dbReference type="AlphaFoldDB" id="K7YSQ7"/>
<dbReference type="RefSeq" id="WP_015090137.1">
    <property type="nucleotide sequence ID" value="NC_019567.1"/>
</dbReference>
<dbReference type="KEGG" id="bbat:Bdt_0968"/>
<dbReference type="SUPFAM" id="SSF52540">
    <property type="entry name" value="P-loop containing nucleoside triphosphate hydrolases"/>
    <property type="match status" value="1"/>
</dbReference>
<keyword evidence="4 6" id="KW-0067">ATP-binding</keyword>
<dbReference type="CDD" id="cd03230">
    <property type="entry name" value="ABC_DR_subfamily_A"/>
    <property type="match status" value="1"/>
</dbReference>
<evidence type="ECO:0000313" key="7">
    <source>
        <dbReference type="Proteomes" id="UP000010074"/>
    </source>
</evidence>
<evidence type="ECO:0000313" key="6">
    <source>
        <dbReference type="EMBL" id="AFY00668.1"/>
    </source>
</evidence>
<dbReference type="InterPro" id="IPR003439">
    <property type="entry name" value="ABC_transporter-like_ATP-bd"/>
</dbReference>
<dbReference type="PROSITE" id="PS50893">
    <property type="entry name" value="ABC_TRANSPORTER_2"/>
    <property type="match status" value="1"/>
</dbReference>
<evidence type="ECO:0000256" key="1">
    <source>
        <dbReference type="ARBA" id="ARBA00005417"/>
    </source>
</evidence>
<comment type="similarity">
    <text evidence="1">Belongs to the ABC transporter superfamily.</text>
</comment>
<dbReference type="Gene3D" id="3.40.50.300">
    <property type="entry name" value="P-loop containing nucleotide triphosphate hydrolases"/>
    <property type="match status" value="1"/>
</dbReference>
<dbReference type="HOGENOM" id="CLU_000604_1_2_7"/>
<evidence type="ECO:0000256" key="4">
    <source>
        <dbReference type="ARBA" id="ARBA00022840"/>
    </source>
</evidence>
<dbReference type="OrthoDB" id="5289391at2"/>
<protein>
    <submittedName>
        <fullName evidence="6">ATP-binding protein of ABC transporter</fullName>
    </submittedName>
</protein>
<organism evidence="6 7">
    <name type="scientific">Bdellovibrio bacteriovorus str. Tiberius</name>
    <dbReference type="NCBI Taxonomy" id="1069642"/>
    <lineage>
        <taxon>Bacteria</taxon>
        <taxon>Pseudomonadati</taxon>
        <taxon>Bdellovibrionota</taxon>
        <taxon>Bdellovibrionia</taxon>
        <taxon>Bdellovibrionales</taxon>
        <taxon>Pseudobdellovibrionaceae</taxon>
        <taxon>Bdellovibrio</taxon>
    </lineage>
</organism>
<feature type="domain" description="ABC transporter" evidence="5">
    <location>
        <begin position="2"/>
        <end position="231"/>
    </location>
</feature>
<keyword evidence="3" id="KW-0547">Nucleotide-binding</keyword>
<sequence>MIEVKDLTKDYGPRRAIDKLNFSISKGDVVGFLGPNGAGKSTTMKIITGFMAPSHGNASVAGFDVFENPLEVKKRIGYLPEIPPVYADMFVRDYLRYVAALKQVPKEKIETCVNNAIEKTNLGDVQKRLIHHLSKGFKQRVGIAQAIVSDPEVLILDEPTVGLDPKQVAEIRELIKALKGQHTIILSTHILPEVEATCEKVIIINKGKIVAEDSIQNLAALDKGQVRLHVRLRKDVEDMKKVLSCVGAVTGVQLGASRKEWNIDLKGGEEAVENVSSQLVTGGYGLLELSPAKRDLEDVFLKLTYGQQDRGGEA</sequence>
<dbReference type="GO" id="GO:0005524">
    <property type="term" value="F:ATP binding"/>
    <property type="evidence" value="ECO:0007669"/>
    <property type="project" value="UniProtKB-KW"/>
</dbReference>